<sequence length="763" mass="80298">MTLANDAPNVPNAPAAGHHGVGDAAELLLQLDLNQQGLDDTVLLLKTKGGELYASAEDLKRWRLRQPEVMPLTHNNEAFYPLQAIAGLSYQLDEAHLTIAVTAPAQAFLPNAFDAANKPAALTARPSLGGFLNYDLLAEHATGQTHSTGLFEAGVFNGLGVGVTSFVANSGNSGDSNHHLIRLESTWTKDLPDHLTSVRVGDAISRAGAWGHSVRFGGIQYGTNFAVQPGFVALPLQSIGGQAALPSTVDVYVNNVLSSRKEVAPGPFSITNVPVVTGQGDVRLVVRDLLGREQVISVPFYASASLLAKGLHDFSYEAGAERTHFGTDSNDYGRAFAAATHRVGFTDWLTGEVHAEAQRERQTLGLGTVMLMPSAGVFSVAGAASRGQQGHGGLFSLGLERQASPISLGVHAQFASPHFTQLGLEPGLPAPRLLSSVNVGMALPGNGSLGLAYVYLDNRDGQPTQLASVSYGTELGRFGFVSLAISKTLRQPGGLIVGLNWTLPLGQRTTTSVNVTQQQGRADVQAQVQQGLPPGDGVGYSVRASQLGTWDVALNAQNRVGTYLLEGAGSGGQAGGRIGAAGGIAVLDGLHPSRRITDSFAVVKVPDFPNVQIYADNQLVAKTDASGEALIPRLRAYEKNAISLEQLDLPFDAKVGTLSLDAVPYFRSGMVLQFPVTHARDALLTLKLENGSDLPAGATVQIAGQNETFPVGNDGVVYLTGLAAQNRLRANWRGQDCDITVPFPSSTEPLPDLGTFVCKGVQP</sequence>
<dbReference type="GO" id="GO:0015473">
    <property type="term" value="F:fimbrial usher porin activity"/>
    <property type="evidence" value="ECO:0007669"/>
    <property type="project" value="InterPro"/>
</dbReference>
<keyword evidence="1" id="KW-0998">Cell outer membrane</keyword>
<dbReference type="AlphaFoldDB" id="A0AAP7ZNW6"/>
<dbReference type="GO" id="GO:0009297">
    <property type="term" value="P:pilus assembly"/>
    <property type="evidence" value="ECO:0007669"/>
    <property type="project" value="InterPro"/>
</dbReference>
<keyword evidence="1" id="KW-0472">Membrane</keyword>
<evidence type="ECO:0000256" key="1">
    <source>
        <dbReference type="RuleBase" id="RU003884"/>
    </source>
</evidence>
<comment type="subcellular location">
    <subcellularLocation>
        <location evidence="1">Cell outer membrane</location>
        <topology evidence="1">Multi-pass membrane protein</topology>
    </subcellularLocation>
</comment>
<dbReference type="RefSeq" id="WP_003271852.1">
    <property type="nucleotide sequence ID" value="NZ_NCTK01000001.1"/>
</dbReference>
<keyword evidence="1" id="KW-0812">Transmembrane</keyword>
<evidence type="ECO:0000313" key="3">
    <source>
        <dbReference type="EMBL" id="OYQ14055.1"/>
    </source>
</evidence>
<dbReference type="GO" id="GO:0009279">
    <property type="term" value="C:cell outer membrane"/>
    <property type="evidence" value="ECO:0007669"/>
    <property type="project" value="UniProtKB-SubCell"/>
</dbReference>
<gene>
    <name evidence="3" type="ORF">B7R77_12875</name>
</gene>
<dbReference type="InterPro" id="IPR043142">
    <property type="entry name" value="PapC-like_C_sf"/>
</dbReference>
<dbReference type="PANTHER" id="PTHR30451:SF5">
    <property type="entry name" value="SLR0019 PROTEIN"/>
    <property type="match status" value="1"/>
</dbReference>
<dbReference type="Gene3D" id="2.60.40.3110">
    <property type="match status" value="1"/>
</dbReference>
<dbReference type="Gene3D" id="2.60.40.2610">
    <property type="entry name" value="Outer membrane usher protein FimD, plug domain"/>
    <property type="match status" value="1"/>
</dbReference>
<reference evidence="3 4" key="1">
    <citation type="submission" date="2017-04" db="EMBL/GenBank/DDBJ databases">
        <title>Genome Announcement: Closed genomes of Ralstonia solanacearum strains K60, UW551, and UW700.</title>
        <authorList>
            <person name="Hayes M."/>
            <person name="Macintyre A.M."/>
            <person name="Allen C."/>
        </authorList>
    </citation>
    <scope>NUCLEOTIDE SEQUENCE [LARGE SCALE GENOMIC DNA]</scope>
    <source>
        <strain evidence="3 4">UW25</strain>
    </source>
</reference>
<name>A0AAP7ZNW6_RALSL</name>
<evidence type="ECO:0000313" key="4">
    <source>
        <dbReference type="Proteomes" id="UP000216164"/>
    </source>
</evidence>
<feature type="domain" description="PapC-like C-terminal" evidence="2">
    <location>
        <begin position="683"/>
        <end position="742"/>
    </location>
</feature>
<proteinExistence type="inferred from homology"/>
<dbReference type="InterPro" id="IPR025949">
    <property type="entry name" value="PapC-like_C"/>
</dbReference>
<keyword evidence="1" id="KW-0813">Transport</keyword>
<dbReference type="Pfam" id="PF13953">
    <property type="entry name" value="PapC_C"/>
    <property type="match status" value="1"/>
</dbReference>
<protein>
    <submittedName>
        <fullName evidence="3">Usher protein</fullName>
    </submittedName>
</protein>
<evidence type="ECO:0000259" key="2">
    <source>
        <dbReference type="Pfam" id="PF13953"/>
    </source>
</evidence>
<dbReference type="InterPro" id="IPR000015">
    <property type="entry name" value="Fimb_usher"/>
</dbReference>
<organism evidence="3 4">
    <name type="scientific">Ralstonia solanacearum K60</name>
    <dbReference type="NCBI Taxonomy" id="1091042"/>
    <lineage>
        <taxon>Bacteria</taxon>
        <taxon>Pseudomonadati</taxon>
        <taxon>Pseudomonadota</taxon>
        <taxon>Betaproteobacteria</taxon>
        <taxon>Burkholderiales</taxon>
        <taxon>Burkholderiaceae</taxon>
        <taxon>Ralstonia</taxon>
        <taxon>Ralstonia solanacearum species complex</taxon>
    </lineage>
</organism>
<dbReference type="InterPro" id="IPR018030">
    <property type="entry name" value="Fimbrial_membr_usher_CS"/>
</dbReference>
<dbReference type="Proteomes" id="UP000216164">
    <property type="component" value="Unassembled WGS sequence"/>
</dbReference>
<dbReference type="EMBL" id="NCTK01000001">
    <property type="protein sequence ID" value="OYQ14055.1"/>
    <property type="molecule type" value="Genomic_DNA"/>
</dbReference>
<dbReference type="Pfam" id="PF00577">
    <property type="entry name" value="Usher"/>
    <property type="match status" value="2"/>
</dbReference>
<keyword evidence="1" id="KW-1029">Fimbrium biogenesis</keyword>
<comment type="similarity">
    <text evidence="1">Belongs to the fimbrial export usher family.</text>
</comment>
<accession>A0AAP7ZNW6</accession>
<dbReference type="InterPro" id="IPR042186">
    <property type="entry name" value="FimD_plug_dom"/>
</dbReference>
<dbReference type="PANTHER" id="PTHR30451">
    <property type="entry name" value="OUTER MEMBRANE USHER PROTEIN"/>
    <property type="match status" value="1"/>
</dbReference>
<comment type="caution">
    <text evidence="3">The sequence shown here is derived from an EMBL/GenBank/DDBJ whole genome shotgun (WGS) entry which is preliminary data.</text>
</comment>
<dbReference type="Gene3D" id="2.60.40.2070">
    <property type="match status" value="1"/>
</dbReference>
<dbReference type="PROSITE" id="PS01151">
    <property type="entry name" value="FIMBRIAL_USHER"/>
    <property type="match status" value="1"/>
</dbReference>